<dbReference type="InterPro" id="IPR001367">
    <property type="entry name" value="Fe_dep_repressor"/>
</dbReference>
<evidence type="ECO:0000313" key="3">
    <source>
        <dbReference type="Proteomes" id="UP000029585"/>
    </source>
</evidence>
<dbReference type="InterPro" id="IPR036421">
    <property type="entry name" value="Fe_dep_repressor_sf"/>
</dbReference>
<dbReference type="SUPFAM" id="SSF47979">
    <property type="entry name" value="Iron-dependent repressor protein, dimerization domain"/>
    <property type="match status" value="1"/>
</dbReference>
<dbReference type="AlphaFoldDB" id="A0A096CL53"/>
<dbReference type="eggNOG" id="COG1321">
    <property type="taxonomic scope" value="Bacteria"/>
</dbReference>
<dbReference type="EMBL" id="ADLO01000056">
    <property type="protein sequence ID" value="KGF55557.1"/>
    <property type="molecule type" value="Genomic_DNA"/>
</dbReference>
<evidence type="ECO:0000313" key="2">
    <source>
        <dbReference type="EMBL" id="KGF55557.1"/>
    </source>
</evidence>
<gene>
    <name evidence="2" type="ORF">HMPREF9460_01870</name>
</gene>
<dbReference type="Pfam" id="PF02742">
    <property type="entry name" value="Fe_dep_repr_C"/>
    <property type="match status" value="1"/>
</dbReference>
<evidence type="ECO:0000259" key="1">
    <source>
        <dbReference type="Pfam" id="PF02742"/>
    </source>
</evidence>
<sequence>MDGDFFLRLTDVGREVAEQTYEKHCFFTRLLTEAGVDPKTAEQDACRMEHVISEGSFQHLKKNILEKK</sequence>
<dbReference type="PANTHER" id="PTHR33238:SF7">
    <property type="entry name" value="IRON-DEPENDENT TRANSCRIPTIONAL REGULATOR"/>
    <property type="match status" value="1"/>
</dbReference>
<dbReference type="InterPro" id="IPR050536">
    <property type="entry name" value="DtxR_MntR_Metal-Reg"/>
</dbReference>
<dbReference type="GO" id="GO:0046914">
    <property type="term" value="F:transition metal ion binding"/>
    <property type="evidence" value="ECO:0007669"/>
    <property type="project" value="InterPro"/>
</dbReference>
<feature type="domain" description="Iron dependent repressor metal binding and dimerisation" evidence="1">
    <location>
        <begin position="10"/>
        <end position="62"/>
    </location>
</feature>
<name>A0A096CL53_FLAPL</name>
<keyword evidence="3" id="KW-1185">Reference proteome</keyword>
<dbReference type="PATRIC" id="fig|742738.3.peg.1922"/>
<organism evidence="2 3">
    <name type="scientific">Flavonifractor plautii 1_3_50AFAA</name>
    <dbReference type="NCBI Taxonomy" id="742738"/>
    <lineage>
        <taxon>Bacteria</taxon>
        <taxon>Bacillati</taxon>
        <taxon>Bacillota</taxon>
        <taxon>Clostridia</taxon>
        <taxon>Eubacteriales</taxon>
        <taxon>Oscillospiraceae</taxon>
        <taxon>Flavonifractor</taxon>
    </lineage>
</organism>
<dbReference type="Proteomes" id="UP000029585">
    <property type="component" value="Unassembled WGS sequence"/>
</dbReference>
<comment type="caution">
    <text evidence="2">The sequence shown here is derived from an EMBL/GenBank/DDBJ whole genome shotgun (WGS) entry which is preliminary data.</text>
</comment>
<accession>A0A096CL53</accession>
<reference evidence="2 3" key="1">
    <citation type="submission" date="2011-08" db="EMBL/GenBank/DDBJ databases">
        <title>The Genome Sequence of Clostridium orbiscindens 1_3_50AFAA.</title>
        <authorList>
            <consortium name="The Broad Institute Genome Sequencing Platform"/>
            <person name="Earl A."/>
            <person name="Ward D."/>
            <person name="Feldgarden M."/>
            <person name="Gevers D."/>
            <person name="Daigneault M."/>
            <person name="Strauss J."/>
            <person name="Allen-Vercoe E."/>
            <person name="Young S.K."/>
            <person name="Zeng Q."/>
            <person name="Gargeya S."/>
            <person name="Fitzgerald M."/>
            <person name="Haas B."/>
            <person name="Abouelleil A."/>
            <person name="Alvarado L."/>
            <person name="Arachchi H.M."/>
            <person name="Berlin A."/>
            <person name="Brown A."/>
            <person name="Chapman S.B."/>
            <person name="Chen Z."/>
            <person name="Dunbar C."/>
            <person name="Freedman E."/>
            <person name="Gearin G."/>
            <person name="Gellesch M."/>
            <person name="Goldberg J."/>
            <person name="Griggs A."/>
            <person name="Gujja S."/>
            <person name="Heiman D."/>
            <person name="Howarth C."/>
            <person name="Larson L."/>
            <person name="Lui A."/>
            <person name="MacDonald P.J.P."/>
            <person name="Montmayeur A."/>
            <person name="Murphy C."/>
            <person name="Neiman D."/>
            <person name="Pearson M."/>
            <person name="Priest M."/>
            <person name="Roberts A."/>
            <person name="Saif S."/>
            <person name="Shea T."/>
            <person name="Shenoy N."/>
            <person name="Sisk P."/>
            <person name="Stolte C."/>
            <person name="Sykes S."/>
            <person name="Wortman J."/>
            <person name="Nusbaum C."/>
            <person name="Birren B."/>
        </authorList>
    </citation>
    <scope>NUCLEOTIDE SEQUENCE [LARGE SCALE GENOMIC DNA]</scope>
    <source>
        <strain evidence="2 3">1_3_50AFAA</strain>
    </source>
</reference>
<proteinExistence type="predicted"/>
<dbReference type="HOGENOM" id="CLU_185911_0_0_9"/>
<dbReference type="Gene3D" id="1.10.60.10">
    <property type="entry name" value="Iron dependent repressor, metal binding and dimerisation domain"/>
    <property type="match status" value="1"/>
</dbReference>
<protein>
    <recommendedName>
        <fullName evidence="1">Iron dependent repressor metal binding and dimerisation domain-containing protein</fullName>
    </recommendedName>
</protein>
<dbReference type="GO" id="GO:0046983">
    <property type="term" value="F:protein dimerization activity"/>
    <property type="evidence" value="ECO:0007669"/>
    <property type="project" value="InterPro"/>
</dbReference>
<dbReference type="PANTHER" id="PTHR33238">
    <property type="entry name" value="IRON (METAL) DEPENDENT REPRESSOR, DTXR FAMILY"/>
    <property type="match status" value="1"/>
</dbReference>